<dbReference type="Pfam" id="PF14352">
    <property type="entry name" value="DUF4402"/>
    <property type="match status" value="1"/>
</dbReference>
<gene>
    <name evidence="2" type="ORF">LPB04_09435</name>
</gene>
<proteinExistence type="predicted"/>
<dbReference type="Proteomes" id="UP000593875">
    <property type="component" value="Chromosome"/>
</dbReference>
<dbReference type="EMBL" id="CP062941">
    <property type="protein sequence ID" value="QOL51446.1"/>
    <property type="molecule type" value="Genomic_DNA"/>
</dbReference>
<evidence type="ECO:0000256" key="1">
    <source>
        <dbReference type="SAM" id="SignalP"/>
    </source>
</evidence>
<protein>
    <submittedName>
        <fullName evidence="2">DUF4402 domain-containing protein</fullName>
    </submittedName>
</protein>
<dbReference type="AlphaFoldDB" id="A0A7L9UBF3"/>
<evidence type="ECO:0000313" key="3">
    <source>
        <dbReference type="Proteomes" id="UP000593875"/>
    </source>
</evidence>
<accession>A0A7L9UBF3</accession>
<dbReference type="InterPro" id="IPR025514">
    <property type="entry name" value="DUF4402"/>
</dbReference>
<dbReference type="RefSeq" id="WP_193688421.1">
    <property type="nucleotide sequence ID" value="NZ_CP062941.1"/>
</dbReference>
<sequence>MNKTFRSTSNVFSCAVLALAIAGAGSAIAAEDTAVATGTVIAPIQITKVADLVFGSFAAGAAGGTVTISTAGARGQSGDVFLAGAAGSAAQFNVTGEGGLTYSIALAPTPLTRSGGTETMTFTAQSDIASGTLSGTGGAGAQSFFVGGVLTVGAGQVPGNYVGSVKATVAYN</sequence>
<feature type="signal peptide" evidence="1">
    <location>
        <begin position="1"/>
        <end position="29"/>
    </location>
</feature>
<evidence type="ECO:0000313" key="2">
    <source>
        <dbReference type="EMBL" id="QOL51446.1"/>
    </source>
</evidence>
<feature type="chain" id="PRO_5032267047" evidence="1">
    <location>
        <begin position="30"/>
        <end position="172"/>
    </location>
</feature>
<dbReference type="KEGG" id="mlir:LPB04_09435"/>
<keyword evidence="1" id="KW-0732">Signal</keyword>
<reference evidence="2 3" key="1">
    <citation type="submission" date="2020-10" db="EMBL/GenBank/DDBJ databases">
        <title>Genome sequencing of Massilia sp. LPB0304.</title>
        <authorList>
            <person name="Kim J."/>
        </authorList>
    </citation>
    <scope>NUCLEOTIDE SEQUENCE [LARGE SCALE GENOMIC DNA]</scope>
    <source>
        <strain evidence="2 3">LPB0304</strain>
    </source>
</reference>
<keyword evidence="3" id="KW-1185">Reference proteome</keyword>
<organism evidence="2 3">
    <name type="scientific">Massilia litorea</name>
    <dbReference type="NCBI Taxonomy" id="2769491"/>
    <lineage>
        <taxon>Bacteria</taxon>
        <taxon>Pseudomonadati</taxon>
        <taxon>Pseudomonadota</taxon>
        <taxon>Betaproteobacteria</taxon>
        <taxon>Burkholderiales</taxon>
        <taxon>Oxalobacteraceae</taxon>
        <taxon>Telluria group</taxon>
        <taxon>Massilia</taxon>
    </lineage>
</organism>
<name>A0A7L9UBF3_9BURK</name>